<keyword evidence="7" id="KW-1185">Reference proteome</keyword>
<dbReference type="InterPro" id="IPR029058">
    <property type="entry name" value="AB_hydrolase_fold"/>
</dbReference>
<organism evidence="6 7">
    <name type="scientific">Roseovarius lutimaris</name>
    <dbReference type="NCBI Taxonomy" id="1005928"/>
    <lineage>
        <taxon>Bacteria</taxon>
        <taxon>Pseudomonadati</taxon>
        <taxon>Pseudomonadota</taxon>
        <taxon>Alphaproteobacteria</taxon>
        <taxon>Rhodobacterales</taxon>
        <taxon>Roseobacteraceae</taxon>
        <taxon>Roseovarius</taxon>
    </lineage>
</organism>
<dbReference type="InterPro" id="IPR051321">
    <property type="entry name" value="PHA/PHB_synthase"/>
</dbReference>
<accession>A0A1I5F4I3</accession>
<evidence type="ECO:0000259" key="4">
    <source>
        <dbReference type="Pfam" id="PF07167"/>
    </source>
</evidence>
<dbReference type="AlphaFoldDB" id="A0A1I5F4I3"/>
<dbReference type="SUPFAM" id="SSF53474">
    <property type="entry name" value="alpha/beta-Hydrolases"/>
    <property type="match status" value="1"/>
</dbReference>
<dbReference type="InterPro" id="IPR010941">
    <property type="entry name" value="PhaC_N"/>
</dbReference>
<evidence type="ECO:0000256" key="2">
    <source>
        <dbReference type="ARBA" id="ARBA00023315"/>
    </source>
</evidence>
<evidence type="ECO:0000313" key="6">
    <source>
        <dbReference type="EMBL" id="SFO18634.1"/>
    </source>
</evidence>
<protein>
    <submittedName>
        <fullName evidence="6">Polyhydroxyalkanoate synthase</fullName>
    </submittedName>
</protein>
<dbReference type="Proteomes" id="UP000198599">
    <property type="component" value="Unassembled WGS sequence"/>
</dbReference>
<proteinExistence type="predicted"/>
<dbReference type="STRING" id="1005928.SAMN04487859_11863"/>
<evidence type="ECO:0000313" key="7">
    <source>
        <dbReference type="Proteomes" id="UP000198599"/>
    </source>
</evidence>
<dbReference type="GO" id="GO:0016746">
    <property type="term" value="F:acyltransferase activity"/>
    <property type="evidence" value="ECO:0007669"/>
    <property type="project" value="UniProtKB-KW"/>
</dbReference>
<dbReference type="Gene3D" id="3.40.50.1820">
    <property type="entry name" value="alpha/beta hydrolase"/>
    <property type="match status" value="1"/>
</dbReference>
<dbReference type="GO" id="GO:0042619">
    <property type="term" value="P:poly-hydroxybutyrate biosynthetic process"/>
    <property type="evidence" value="ECO:0007669"/>
    <property type="project" value="InterPro"/>
</dbReference>
<feature type="region of interest" description="Disordered" evidence="3">
    <location>
        <begin position="537"/>
        <end position="568"/>
    </location>
</feature>
<keyword evidence="2" id="KW-0012">Acyltransferase</keyword>
<keyword evidence="1" id="KW-0808">Transferase</keyword>
<dbReference type="OrthoDB" id="7208816at2"/>
<sequence length="613" mass="68569">MARVTSLHNKRPSAEKKAKVAPKSGKLALAPALRPEPLAHTHATMEQALDKGLKAAQARFTGGLSPIALAAAYSDWALHLSSAPGKQLQLVEKAVKKTSRLANYAGMCASNRDTTETCITPLPQDKRFTGEAWQKWPFNVMSQAFLLNQQWWHNATTGVEGVTEQHENVVEFATRQMLDVFSPSNFAMTNPEVLSKTYQQGGMNLLRGWQNFLEDAARVNTGKKPVGAEAFEVGRNLATTAGKVVYRNHLIELIQYAPTTDKVRPEPILIVPAWIMKYYILDLSEQNSLVRYLTSQGFTVFMVSWKNPDAEDRDLGMDDYLSLGIMDALDAVSAITEGQKIHAVGYCLGGTLLSIAAAAMARDNDKRLQTLTLLAAQVDFTEAGELTLFINESQLTYLEDIMWDKGYLDTTQMAGAFQLLRSNDLIWSRVIHDYLMGERSEMNDLMAWNADATRMPYRMHSQYLRQLFLKNDLAEGRYHVGDRPIAISDIRAPVFMVGTERDHVAPWHSVYKFNLLSDTDVTFVLTSGGHNAGIVSEPGHPRRHYRMQSKTKDAPYTDPDRWWTQSQPTDGSWWPALVDWLSDRSGDPVDPPSLGSEGYEPLCDAPGTYVFQE</sequence>
<feature type="domain" description="Poly-beta-hydroxybutyrate polymerase N-terminal" evidence="5">
    <location>
        <begin position="47"/>
        <end position="86"/>
    </location>
</feature>
<dbReference type="EMBL" id="FOVP01000018">
    <property type="protein sequence ID" value="SFO18634.1"/>
    <property type="molecule type" value="Genomic_DNA"/>
</dbReference>
<dbReference type="PANTHER" id="PTHR36837:SF5">
    <property type="entry name" value="POLY-3-HYDROXYBUTYRATE SYNTHASE"/>
    <property type="match status" value="1"/>
</dbReference>
<dbReference type="Pfam" id="PF07167">
    <property type="entry name" value="PhaC_N"/>
    <property type="match status" value="1"/>
</dbReference>
<feature type="domain" description="Poly-beta-hydroxybutyrate polymerase N-terminal" evidence="4">
    <location>
        <begin position="124"/>
        <end position="293"/>
    </location>
</feature>
<dbReference type="InterPro" id="IPR022211">
    <property type="entry name" value="PHBC_N"/>
</dbReference>
<evidence type="ECO:0000256" key="1">
    <source>
        <dbReference type="ARBA" id="ARBA00022679"/>
    </source>
</evidence>
<dbReference type="PANTHER" id="PTHR36837">
    <property type="entry name" value="POLY(3-HYDROXYALKANOATE) POLYMERASE SUBUNIT PHAC"/>
    <property type="match status" value="1"/>
</dbReference>
<dbReference type="Pfam" id="PF12551">
    <property type="entry name" value="PHBC_N"/>
    <property type="match status" value="1"/>
</dbReference>
<gene>
    <name evidence="6" type="ORF">SAMN04487859_11863</name>
</gene>
<feature type="compositionally biased region" description="Basic and acidic residues" evidence="3">
    <location>
        <begin position="550"/>
        <end position="561"/>
    </location>
</feature>
<name>A0A1I5F4I3_9RHOB</name>
<evidence type="ECO:0000256" key="3">
    <source>
        <dbReference type="SAM" id="MobiDB-lite"/>
    </source>
</evidence>
<feature type="region of interest" description="Disordered" evidence="3">
    <location>
        <begin position="1"/>
        <end position="24"/>
    </location>
</feature>
<reference evidence="7" key="1">
    <citation type="submission" date="2016-10" db="EMBL/GenBank/DDBJ databases">
        <authorList>
            <person name="Varghese N."/>
            <person name="Submissions S."/>
        </authorList>
    </citation>
    <scope>NUCLEOTIDE SEQUENCE [LARGE SCALE GENOMIC DNA]</scope>
    <source>
        <strain evidence="7">DSM 28463</strain>
    </source>
</reference>
<evidence type="ECO:0000259" key="5">
    <source>
        <dbReference type="Pfam" id="PF12551"/>
    </source>
</evidence>